<keyword evidence="4" id="KW-1185">Reference proteome</keyword>
<dbReference type="EMBL" id="JAULSO010000007">
    <property type="protein sequence ID" value="KAK3681371.1"/>
    <property type="molecule type" value="Genomic_DNA"/>
</dbReference>
<accession>A0AAE1C7B6</accession>
<comment type="caution">
    <text evidence="3">The sequence shown here is derived from an EMBL/GenBank/DDBJ whole genome shotgun (WGS) entry which is preliminary data.</text>
</comment>
<sequence>MCKPPDRFDFIYETIAQRIIAIMNRQVERDRHMEHVTSLLAQLRVSNTQNPSPMEDGVGFASSSFAAVPPLSSTGTFFTAGSTSFNVNQDYEFGPPLNGPSIPLNGLGDMLKSLPLPKVKICVETIQAIMKRVSSLNEILVQAERQNSVRNTSKNIEERINSALEAEREKHTAEMRALWEENIALKNCIQRQEMGTRGRDADALDVEFDDLLVENTQTDKVNPFTVGNESLCVASTLSNPSTTKRRRSQSPKITTQNSPIQEQSTSLDTSPKTKAGWVRGTLGYRDEPQQPPKSQL</sequence>
<reference evidence="3" key="2">
    <citation type="submission" date="2023-06" db="EMBL/GenBank/DDBJ databases">
        <authorList>
            <consortium name="Lawrence Berkeley National Laboratory"/>
            <person name="Haridas S."/>
            <person name="Hensen N."/>
            <person name="Bonometti L."/>
            <person name="Westerberg I."/>
            <person name="Brannstrom I.O."/>
            <person name="Guillou S."/>
            <person name="Cros-Aarteil S."/>
            <person name="Calhoun S."/>
            <person name="Kuo A."/>
            <person name="Mondo S."/>
            <person name="Pangilinan J."/>
            <person name="Riley R."/>
            <person name="Labutti K."/>
            <person name="Andreopoulos B."/>
            <person name="Lipzen A."/>
            <person name="Chen C."/>
            <person name="Yanf M."/>
            <person name="Daum C."/>
            <person name="Ng V."/>
            <person name="Clum A."/>
            <person name="Steindorff A."/>
            <person name="Ohm R."/>
            <person name="Martin F."/>
            <person name="Silar P."/>
            <person name="Natvig D."/>
            <person name="Lalanne C."/>
            <person name="Gautier V."/>
            <person name="Ament-Velasquez S.L."/>
            <person name="Kruys A."/>
            <person name="Hutchinson M.I."/>
            <person name="Powell A.J."/>
            <person name="Barry K."/>
            <person name="Miller A.N."/>
            <person name="Grigoriev I.V."/>
            <person name="Debuchy R."/>
            <person name="Gladieux P."/>
            <person name="Thoren M.H."/>
            <person name="Johannesson H."/>
        </authorList>
    </citation>
    <scope>NUCLEOTIDE SEQUENCE</scope>
    <source>
        <strain evidence="3">CBS 314.62</strain>
    </source>
</reference>
<evidence type="ECO:0000313" key="4">
    <source>
        <dbReference type="Proteomes" id="UP001270362"/>
    </source>
</evidence>
<feature type="compositionally biased region" description="Polar residues" evidence="2">
    <location>
        <begin position="250"/>
        <end position="272"/>
    </location>
</feature>
<dbReference type="Proteomes" id="UP001270362">
    <property type="component" value="Unassembled WGS sequence"/>
</dbReference>
<protein>
    <submittedName>
        <fullName evidence="3">Uncharacterized protein</fullName>
    </submittedName>
</protein>
<name>A0AAE1C7B6_9PEZI</name>
<organism evidence="3 4">
    <name type="scientific">Podospora appendiculata</name>
    <dbReference type="NCBI Taxonomy" id="314037"/>
    <lineage>
        <taxon>Eukaryota</taxon>
        <taxon>Fungi</taxon>
        <taxon>Dikarya</taxon>
        <taxon>Ascomycota</taxon>
        <taxon>Pezizomycotina</taxon>
        <taxon>Sordariomycetes</taxon>
        <taxon>Sordariomycetidae</taxon>
        <taxon>Sordariales</taxon>
        <taxon>Podosporaceae</taxon>
        <taxon>Podospora</taxon>
    </lineage>
</organism>
<feature type="region of interest" description="Disordered" evidence="2">
    <location>
        <begin position="236"/>
        <end position="296"/>
    </location>
</feature>
<reference evidence="3" key="1">
    <citation type="journal article" date="2023" name="Mol. Phylogenet. Evol.">
        <title>Genome-scale phylogeny and comparative genomics of the fungal order Sordariales.</title>
        <authorList>
            <person name="Hensen N."/>
            <person name="Bonometti L."/>
            <person name="Westerberg I."/>
            <person name="Brannstrom I.O."/>
            <person name="Guillou S."/>
            <person name="Cros-Aarteil S."/>
            <person name="Calhoun S."/>
            <person name="Haridas S."/>
            <person name="Kuo A."/>
            <person name="Mondo S."/>
            <person name="Pangilinan J."/>
            <person name="Riley R."/>
            <person name="LaButti K."/>
            <person name="Andreopoulos B."/>
            <person name="Lipzen A."/>
            <person name="Chen C."/>
            <person name="Yan M."/>
            <person name="Daum C."/>
            <person name="Ng V."/>
            <person name="Clum A."/>
            <person name="Steindorff A."/>
            <person name="Ohm R.A."/>
            <person name="Martin F."/>
            <person name="Silar P."/>
            <person name="Natvig D.O."/>
            <person name="Lalanne C."/>
            <person name="Gautier V."/>
            <person name="Ament-Velasquez S.L."/>
            <person name="Kruys A."/>
            <person name="Hutchinson M.I."/>
            <person name="Powell A.J."/>
            <person name="Barry K."/>
            <person name="Miller A.N."/>
            <person name="Grigoriev I.V."/>
            <person name="Debuchy R."/>
            <person name="Gladieux P."/>
            <person name="Hiltunen Thoren M."/>
            <person name="Johannesson H."/>
        </authorList>
    </citation>
    <scope>NUCLEOTIDE SEQUENCE</scope>
    <source>
        <strain evidence="3">CBS 314.62</strain>
    </source>
</reference>
<gene>
    <name evidence="3" type="ORF">B0T22DRAFT_445576</name>
</gene>
<evidence type="ECO:0000313" key="3">
    <source>
        <dbReference type="EMBL" id="KAK3681371.1"/>
    </source>
</evidence>
<feature type="coiled-coil region" evidence="1">
    <location>
        <begin position="126"/>
        <end position="174"/>
    </location>
</feature>
<keyword evidence="1" id="KW-0175">Coiled coil</keyword>
<evidence type="ECO:0000256" key="1">
    <source>
        <dbReference type="SAM" id="Coils"/>
    </source>
</evidence>
<evidence type="ECO:0000256" key="2">
    <source>
        <dbReference type="SAM" id="MobiDB-lite"/>
    </source>
</evidence>
<dbReference type="AlphaFoldDB" id="A0AAE1C7B6"/>
<proteinExistence type="predicted"/>